<keyword evidence="1" id="KW-0732">Signal</keyword>
<gene>
    <name evidence="2" type="ORF">QCN29_32110</name>
</gene>
<reference evidence="2 3" key="1">
    <citation type="submission" date="2023-04" db="EMBL/GenBank/DDBJ databases">
        <title>Streptomyces chengmaiensis sp. nov. isolated from the stem of mangrove plant in Hainan.</title>
        <authorList>
            <person name="Huang X."/>
            <person name="Zhou S."/>
            <person name="Chu X."/>
            <person name="Xie Y."/>
            <person name="Lin Y."/>
        </authorList>
    </citation>
    <scope>NUCLEOTIDE SEQUENCE [LARGE SCALE GENOMIC DNA]</scope>
    <source>
        <strain evidence="2 3">HNM0663</strain>
    </source>
</reference>
<sequence>MASHARTKVYRLAVLVVGAGLVAGCSAASGPSVEKANDELRSTSFHASGGTTAFAGGAQEIWWDPEQGLRLKASGNGQSGEMYCKDGTTYFSAALFASALKQRGQSITVPSHLTDVFITTESDQDCDVYFAIPESAEHAPGSDGKQTTAFAVSKGGASDTYYVDNESSRLVQLEAERDGRVSTTNYDSFGEKFSITIPTEDQTMSSDEFRSQVSGS</sequence>
<dbReference type="PROSITE" id="PS51257">
    <property type="entry name" value="PROKAR_LIPOPROTEIN"/>
    <property type="match status" value="1"/>
</dbReference>
<evidence type="ECO:0008006" key="4">
    <source>
        <dbReference type="Google" id="ProtNLM"/>
    </source>
</evidence>
<feature type="chain" id="PRO_5046351268" description="Lipoprotein" evidence="1">
    <location>
        <begin position="28"/>
        <end position="216"/>
    </location>
</feature>
<accession>A0ABT6HXA4</accession>
<proteinExistence type="predicted"/>
<protein>
    <recommendedName>
        <fullName evidence="4">Lipoprotein</fullName>
    </recommendedName>
</protein>
<organism evidence="2 3">
    <name type="scientific">Streptomyces chengmaiensis</name>
    <dbReference type="NCBI Taxonomy" id="3040919"/>
    <lineage>
        <taxon>Bacteria</taxon>
        <taxon>Bacillati</taxon>
        <taxon>Actinomycetota</taxon>
        <taxon>Actinomycetes</taxon>
        <taxon>Kitasatosporales</taxon>
        <taxon>Streptomycetaceae</taxon>
        <taxon>Streptomyces</taxon>
    </lineage>
</organism>
<feature type="signal peptide" evidence="1">
    <location>
        <begin position="1"/>
        <end position="27"/>
    </location>
</feature>
<keyword evidence="3" id="KW-1185">Reference proteome</keyword>
<evidence type="ECO:0000256" key="1">
    <source>
        <dbReference type="SAM" id="SignalP"/>
    </source>
</evidence>
<dbReference type="Proteomes" id="UP001223144">
    <property type="component" value="Unassembled WGS sequence"/>
</dbReference>
<evidence type="ECO:0000313" key="2">
    <source>
        <dbReference type="EMBL" id="MDH2393329.1"/>
    </source>
</evidence>
<dbReference type="RefSeq" id="WP_279932566.1">
    <property type="nucleotide sequence ID" value="NZ_JARWBG010000063.1"/>
</dbReference>
<evidence type="ECO:0000313" key="3">
    <source>
        <dbReference type="Proteomes" id="UP001223144"/>
    </source>
</evidence>
<name>A0ABT6HXA4_9ACTN</name>
<dbReference type="EMBL" id="JARWBG010000063">
    <property type="protein sequence ID" value="MDH2393329.1"/>
    <property type="molecule type" value="Genomic_DNA"/>
</dbReference>
<comment type="caution">
    <text evidence="2">The sequence shown here is derived from an EMBL/GenBank/DDBJ whole genome shotgun (WGS) entry which is preliminary data.</text>
</comment>